<comment type="caution">
    <text evidence="2">The sequence shown here is derived from an EMBL/GenBank/DDBJ whole genome shotgun (WGS) entry which is preliminary data.</text>
</comment>
<dbReference type="GeneID" id="94427296"/>
<gene>
    <name evidence="2" type="ORF">CSUI_003890</name>
</gene>
<dbReference type="AlphaFoldDB" id="A0A2C6KE23"/>
<sequence>MGTTAYPLLRRMLRCPAKCLYCLLSLFLVICCASAGAFNLPGERTKGFGLEYEQRPSNPRPRPGAAAAAAARDGLQSWWQEMQDLFETTAEGLRGAAEDIHIGNTNKTVTAGDLEEKLERVERGAADLMGHFRDFLAGFKIGQGNDKRGTPQGGVGGGVLEKIRQDFATKWLPLIERALQNASQTREAPGSPGQNKEAQLWRTRERKPGQQVARWGTWTKVQVNNVGF</sequence>
<name>A0A2C6KE23_9APIC</name>
<dbReference type="EMBL" id="MIGC01001751">
    <property type="protein sequence ID" value="PHJ22261.1"/>
    <property type="molecule type" value="Genomic_DNA"/>
</dbReference>
<evidence type="ECO:0000256" key="1">
    <source>
        <dbReference type="SAM" id="MobiDB-lite"/>
    </source>
</evidence>
<organism evidence="2 3">
    <name type="scientific">Cystoisospora suis</name>
    <dbReference type="NCBI Taxonomy" id="483139"/>
    <lineage>
        <taxon>Eukaryota</taxon>
        <taxon>Sar</taxon>
        <taxon>Alveolata</taxon>
        <taxon>Apicomplexa</taxon>
        <taxon>Conoidasida</taxon>
        <taxon>Coccidia</taxon>
        <taxon>Eucoccidiorida</taxon>
        <taxon>Eimeriorina</taxon>
        <taxon>Sarcocystidae</taxon>
        <taxon>Cystoisospora</taxon>
    </lineage>
</organism>
<dbReference type="Proteomes" id="UP000221165">
    <property type="component" value="Unassembled WGS sequence"/>
</dbReference>
<proteinExistence type="predicted"/>
<evidence type="ECO:0000313" key="3">
    <source>
        <dbReference type="Proteomes" id="UP000221165"/>
    </source>
</evidence>
<feature type="region of interest" description="Disordered" evidence="1">
    <location>
        <begin position="182"/>
        <end position="214"/>
    </location>
</feature>
<feature type="compositionally biased region" description="Polar residues" evidence="1">
    <location>
        <begin position="182"/>
        <end position="197"/>
    </location>
</feature>
<accession>A0A2C6KE23</accession>
<dbReference type="RefSeq" id="XP_067923938.1">
    <property type="nucleotide sequence ID" value="XM_068064085.1"/>
</dbReference>
<protein>
    <submittedName>
        <fullName evidence="2">Uncharacterized protein</fullName>
    </submittedName>
</protein>
<keyword evidence="3" id="KW-1185">Reference proteome</keyword>
<dbReference type="VEuPathDB" id="ToxoDB:CSUI_003890"/>
<evidence type="ECO:0000313" key="2">
    <source>
        <dbReference type="EMBL" id="PHJ22261.1"/>
    </source>
</evidence>
<reference evidence="2 3" key="1">
    <citation type="journal article" date="2017" name="Int. J. Parasitol.">
        <title>The genome of the protozoan parasite Cystoisospora suis and a reverse vaccinology approach to identify vaccine candidates.</title>
        <authorList>
            <person name="Palmieri N."/>
            <person name="Shrestha A."/>
            <person name="Ruttkowski B."/>
            <person name="Beck T."/>
            <person name="Vogl C."/>
            <person name="Tomley F."/>
            <person name="Blake D.P."/>
            <person name="Joachim A."/>
        </authorList>
    </citation>
    <scope>NUCLEOTIDE SEQUENCE [LARGE SCALE GENOMIC DNA]</scope>
    <source>
        <strain evidence="2 3">Wien I</strain>
    </source>
</reference>